<gene>
    <name evidence="8" type="ORF">PAC_14830</name>
</gene>
<evidence type="ECO:0000256" key="1">
    <source>
        <dbReference type="ARBA" id="ARBA00022723"/>
    </source>
</evidence>
<dbReference type="InterPro" id="IPR052360">
    <property type="entry name" value="Transcr_Regulatory_Proteins"/>
</dbReference>
<dbReference type="GO" id="GO:0003677">
    <property type="term" value="F:DNA binding"/>
    <property type="evidence" value="ECO:0007669"/>
    <property type="project" value="UniProtKB-KW"/>
</dbReference>
<dbReference type="EMBL" id="FJOG01000028">
    <property type="protein sequence ID" value="CZR64930.1"/>
    <property type="molecule type" value="Genomic_DNA"/>
</dbReference>
<keyword evidence="3" id="KW-0805">Transcription regulation</keyword>
<keyword evidence="5" id="KW-0804">Transcription</keyword>
<evidence type="ECO:0000256" key="3">
    <source>
        <dbReference type="ARBA" id="ARBA00023015"/>
    </source>
</evidence>
<dbReference type="PROSITE" id="PS50048">
    <property type="entry name" value="ZN2_CY6_FUNGAL_2"/>
    <property type="match status" value="1"/>
</dbReference>
<evidence type="ECO:0000256" key="5">
    <source>
        <dbReference type="ARBA" id="ARBA00023163"/>
    </source>
</evidence>
<evidence type="ECO:0000259" key="7">
    <source>
        <dbReference type="PROSITE" id="PS50048"/>
    </source>
</evidence>
<dbReference type="Pfam" id="PF00172">
    <property type="entry name" value="Zn_clus"/>
    <property type="match status" value="1"/>
</dbReference>
<dbReference type="PROSITE" id="PS00463">
    <property type="entry name" value="ZN2_CY6_FUNGAL_1"/>
    <property type="match status" value="1"/>
</dbReference>
<proteinExistence type="predicted"/>
<reference evidence="8 9" key="1">
    <citation type="submission" date="2016-03" db="EMBL/GenBank/DDBJ databases">
        <authorList>
            <person name="Ploux O."/>
        </authorList>
    </citation>
    <scope>NUCLEOTIDE SEQUENCE [LARGE SCALE GENOMIC DNA]</scope>
    <source>
        <strain evidence="8 9">UAMH 11012</strain>
    </source>
</reference>
<evidence type="ECO:0000313" key="8">
    <source>
        <dbReference type="EMBL" id="CZR64930.1"/>
    </source>
</evidence>
<protein>
    <recommendedName>
        <fullName evidence="7">Zn(2)-C6 fungal-type domain-containing protein</fullName>
    </recommendedName>
</protein>
<feature type="domain" description="Zn(2)-C6 fungal-type" evidence="7">
    <location>
        <begin position="29"/>
        <end position="59"/>
    </location>
</feature>
<evidence type="ECO:0000256" key="2">
    <source>
        <dbReference type="ARBA" id="ARBA00022833"/>
    </source>
</evidence>
<evidence type="ECO:0000313" key="9">
    <source>
        <dbReference type="Proteomes" id="UP000184330"/>
    </source>
</evidence>
<dbReference type="Proteomes" id="UP000184330">
    <property type="component" value="Unassembled WGS sequence"/>
</dbReference>
<evidence type="ECO:0000256" key="4">
    <source>
        <dbReference type="ARBA" id="ARBA00023125"/>
    </source>
</evidence>
<dbReference type="GO" id="GO:0000981">
    <property type="term" value="F:DNA-binding transcription factor activity, RNA polymerase II-specific"/>
    <property type="evidence" value="ECO:0007669"/>
    <property type="project" value="InterPro"/>
</dbReference>
<dbReference type="CDD" id="cd00067">
    <property type="entry name" value="GAL4"/>
    <property type="match status" value="1"/>
</dbReference>
<keyword evidence="1" id="KW-0479">Metal-binding</keyword>
<keyword evidence="2" id="KW-0862">Zinc</keyword>
<dbReference type="OrthoDB" id="3598904at2759"/>
<dbReference type="SUPFAM" id="SSF57701">
    <property type="entry name" value="Zn2/Cys6 DNA-binding domain"/>
    <property type="match status" value="1"/>
</dbReference>
<dbReference type="Gene3D" id="4.10.240.10">
    <property type="entry name" value="Zn(2)-C6 fungal-type DNA-binding domain"/>
    <property type="match status" value="1"/>
</dbReference>
<dbReference type="GO" id="GO:0008270">
    <property type="term" value="F:zinc ion binding"/>
    <property type="evidence" value="ECO:0007669"/>
    <property type="project" value="InterPro"/>
</dbReference>
<organism evidence="8 9">
    <name type="scientific">Phialocephala subalpina</name>
    <dbReference type="NCBI Taxonomy" id="576137"/>
    <lineage>
        <taxon>Eukaryota</taxon>
        <taxon>Fungi</taxon>
        <taxon>Dikarya</taxon>
        <taxon>Ascomycota</taxon>
        <taxon>Pezizomycotina</taxon>
        <taxon>Leotiomycetes</taxon>
        <taxon>Helotiales</taxon>
        <taxon>Mollisiaceae</taxon>
        <taxon>Phialocephala</taxon>
        <taxon>Phialocephala fortinii species complex</taxon>
    </lineage>
</organism>
<dbReference type="PANTHER" id="PTHR36206:SF4">
    <property type="entry name" value="HYPOTHETICAL CONSERVED PROTEIN (EUROFUNG)-RELATED"/>
    <property type="match status" value="1"/>
</dbReference>
<dbReference type="InterPro" id="IPR001138">
    <property type="entry name" value="Zn2Cys6_DnaBD"/>
</dbReference>
<name>A0A1L7XIR6_9HELO</name>
<accession>A0A1L7XIR6</accession>
<dbReference type="SMART" id="SM00066">
    <property type="entry name" value="GAL4"/>
    <property type="match status" value="1"/>
</dbReference>
<keyword evidence="6" id="KW-0539">Nucleus</keyword>
<sequence length="573" mass="65588">MEIKEIPEKGVQLEGAKKKQRSQAKVKTGCRTCKARRVKCDEGRPVCQRCIKWGGPSSCDGYNDIPTKAPATTPRMLLPNPRPLCRTPTVRRFGNDEEYRFFRRFCTDTSAQLTGARGSELWNRVVLQASEMEPCVRHAVMAIGALDFNRLSHGGTDLESIHREFTFLEYGALTAVGLINASSWSRKLNFKERRGREFAYKEYGKAISSLKKAVMEKRSHITTRLLACILFVCFESYHGNNESAAAQTYAGIEMMERYSRQRSEWTPSLKTLRPPPIDPEIVEAFAMLEIQAISWTNESRPDRKLERRYASGEVIEEIPKEFKSLKHAGFMLSMLVLRANHLRYKGSVAPYVSPGMNDPGHTEYLPVYHVSPEHSELCNILNRIQQWNLAFAPLLRKSGIQEGRNYRREALLLKMHCLSTYVWTASAAPLAEMWFRRCTSELTEIVSLARVLINETKIRNECSPLDLRILLPLMIVGWYYRHRASRKEVISMFDVLPKREGTWDAGMIARIMEWMVEIEEGGLTDEEYVPEDAISNVTILKIDVPSRTVYVELIQGVRGQGEKTAMKSKTMNW</sequence>
<keyword evidence="4" id="KW-0238">DNA-binding</keyword>
<dbReference type="InterPro" id="IPR036864">
    <property type="entry name" value="Zn2-C6_fun-type_DNA-bd_sf"/>
</dbReference>
<dbReference type="AlphaFoldDB" id="A0A1L7XIR6"/>
<evidence type="ECO:0000256" key="6">
    <source>
        <dbReference type="ARBA" id="ARBA00023242"/>
    </source>
</evidence>
<keyword evidence="9" id="KW-1185">Reference proteome</keyword>
<dbReference type="PANTHER" id="PTHR36206">
    <property type="entry name" value="ASPERCRYPTIN BIOSYNTHESIS CLUSTER-SPECIFIC TRANSCRIPTION REGULATOR ATNN-RELATED"/>
    <property type="match status" value="1"/>
</dbReference>